<gene>
    <name evidence="2" type="ORF">EYF80_045516</name>
</gene>
<feature type="compositionally biased region" description="Basic and acidic residues" evidence="1">
    <location>
        <begin position="200"/>
        <end position="210"/>
    </location>
</feature>
<accession>A0A4Z2FTE6</accession>
<reference evidence="2 3" key="1">
    <citation type="submission" date="2019-03" db="EMBL/GenBank/DDBJ databases">
        <title>First draft genome of Liparis tanakae, snailfish: a comprehensive survey of snailfish specific genes.</title>
        <authorList>
            <person name="Kim W."/>
            <person name="Song I."/>
            <person name="Jeong J.-H."/>
            <person name="Kim D."/>
            <person name="Kim S."/>
            <person name="Ryu S."/>
            <person name="Song J.Y."/>
            <person name="Lee S.K."/>
        </authorList>
    </citation>
    <scope>NUCLEOTIDE SEQUENCE [LARGE SCALE GENOMIC DNA]</scope>
    <source>
        <tissue evidence="2">Muscle</tissue>
    </source>
</reference>
<organism evidence="2 3">
    <name type="scientific">Liparis tanakae</name>
    <name type="common">Tanaka's snailfish</name>
    <dbReference type="NCBI Taxonomy" id="230148"/>
    <lineage>
        <taxon>Eukaryota</taxon>
        <taxon>Metazoa</taxon>
        <taxon>Chordata</taxon>
        <taxon>Craniata</taxon>
        <taxon>Vertebrata</taxon>
        <taxon>Euteleostomi</taxon>
        <taxon>Actinopterygii</taxon>
        <taxon>Neopterygii</taxon>
        <taxon>Teleostei</taxon>
        <taxon>Neoteleostei</taxon>
        <taxon>Acanthomorphata</taxon>
        <taxon>Eupercaria</taxon>
        <taxon>Perciformes</taxon>
        <taxon>Cottioidei</taxon>
        <taxon>Cottales</taxon>
        <taxon>Liparidae</taxon>
        <taxon>Liparis</taxon>
    </lineage>
</organism>
<proteinExistence type="predicted"/>
<keyword evidence="3" id="KW-1185">Reference proteome</keyword>
<protein>
    <submittedName>
        <fullName evidence="2">Uncharacterized protein</fullName>
    </submittedName>
</protein>
<evidence type="ECO:0000313" key="3">
    <source>
        <dbReference type="Proteomes" id="UP000314294"/>
    </source>
</evidence>
<feature type="region of interest" description="Disordered" evidence="1">
    <location>
        <begin position="187"/>
        <end position="210"/>
    </location>
</feature>
<evidence type="ECO:0000313" key="2">
    <source>
        <dbReference type="EMBL" id="TNN44281.1"/>
    </source>
</evidence>
<sequence>MAPRGVHEYMLRVPCGTWTYAMCTLRLFHSCGLLHLQDRKMAEPKKQPHFIDWLVKSEANVYGKLLWMQALESLAWVLMGPSGGPGAACPDLTIARITLLASTFFTALAAFEIFDILLSKALNLPPRQLRIHPLRKQKEHKQQPYVNTQLRQINTPGSFNHHTLKSIQKPTGETRWVSMLRRTSPLNSPCCGRASSATAEAERRGQNMDK</sequence>
<comment type="caution">
    <text evidence="2">The sequence shown here is derived from an EMBL/GenBank/DDBJ whole genome shotgun (WGS) entry which is preliminary data.</text>
</comment>
<dbReference type="EMBL" id="SRLO01000914">
    <property type="protein sequence ID" value="TNN44281.1"/>
    <property type="molecule type" value="Genomic_DNA"/>
</dbReference>
<dbReference type="AlphaFoldDB" id="A0A4Z2FTE6"/>
<dbReference type="Proteomes" id="UP000314294">
    <property type="component" value="Unassembled WGS sequence"/>
</dbReference>
<evidence type="ECO:0000256" key="1">
    <source>
        <dbReference type="SAM" id="MobiDB-lite"/>
    </source>
</evidence>
<name>A0A4Z2FTE6_9TELE</name>